<dbReference type="EMBL" id="CM026424">
    <property type="protein sequence ID" value="KAG0579300.1"/>
    <property type="molecule type" value="Genomic_DNA"/>
</dbReference>
<keyword evidence="11" id="KW-1185">Reference proteome</keyword>
<evidence type="ECO:0000256" key="6">
    <source>
        <dbReference type="SAM" id="MobiDB-lite"/>
    </source>
</evidence>
<keyword evidence="4 5" id="KW-0067">ATP-binding</keyword>
<dbReference type="Proteomes" id="UP000822688">
    <property type="component" value="Chromosome 4"/>
</dbReference>
<keyword evidence="7" id="KW-0472">Membrane</keyword>
<evidence type="ECO:0000256" key="8">
    <source>
        <dbReference type="SAM" id="SignalP"/>
    </source>
</evidence>
<organism evidence="10 11">
    <name type="scientific">Ceratodon purpureus</name>
    <name type="common">Fire moss</name>
    <name type="synonym">Dicranum purpureum</name>
    <dbReference type="NCBI Taxonomy" id="3225"/>
    <lineage>
        <taxon>Eukaryota</taxon>
        <taxon>Viridiplantae</taxon>
        <taxon>Streptophyta</taxon>
        <taxon>Embryophyta</taxon>
        <taxon>Bryophyta</taxon>
        <taxon>Bryophytina</taxon>
        <taxon>Bryopsida</taxon>
        <taxon>Dicranidae</taxon>
        <taxon>Pseudoditrichales</taxon>
        <taxon>Ditrichaceae</taxon>
        <taxon>Ceratodon</taxon>
    </lineage>
</organism>
<evidence type="ECO:0000256" key="1">
    <source>
        <dbReference type="ARBA" id="ARBA00022679"/>
    </source>
</evidence>
<dbReference type="FunFam" id="3.30.200.20:FF:000140">
    <property type="entry name" value="Leucine-rich repeat receptor-like protein kinase"/>
    <property type="match status" value="1"/>
</dbReference>
<evidence type="ECO:0000256" key="2">
    <source>
        <dbReference type="ARBA" id="ARBA00022741"/>
    </source>
</evidence>
<keyword evidence="2 5" id="KW-0547">Nucleotide-binding</keyword>
<dbReference type="InterPro" id="IPR036312">
    <property type="entry name" value="Bifun_inhib/LTP/seed_sf"/>
</dbReference>
<dbReference type="SUPFAM" id="SSF47699">
    <property type="entry name" value="Bifunctional inhibitor/lipid-transfer protein/seed storage 2S albumin"/>
    <property type="match status" value="1"/>
</dbReference>
<feature type="signal peptide" evidence="8">
    <location>
        <begin position="1"/>
        <end position="18"/>
    </location>
</feature>
<dbReference type="CDD" id="cd00010">
    <property type="entry name" value="AAI_LTSS"/>
    <property type="match status" value="1"/>
</dbReference>
<feature type="region of interest" description="Disordered" evidence="6">
    <location>
        <begin position="507"/>
        <end position="533"/>
    </location>
</feature>
<evidence type="ECO:0000256" key="4">
    <source>
        <dbReference type="ARBA" id="ARBA00022840"/>
    </source>
</evidence>
<feature type="compositionally biased region" description="Polar residues" evidence="6">
    <location>
        <begin position="520"/>
        <end position="533"/>
    </location>
</feature>
<evidence type="ECO:0000259" key="9">
    <source>
        <dbReference type="PROSITE" id="PS50011"/>
    </source>
</evidence>
<dbReference type="GO" id="GO:0004672">
    <property type="term" value="F:protein kinase activity"/>
    <property type="evidence" value="ECO:0007669"/>
    <property type="project" value="InterPro"/>
</dbReference>
<dbReference type="PANTHER" id="PTHR47973">
    <property type="entry name" value="CYSTEINE-RICH RECEPTOR-LIKE PROTEIN KINASE 3"/>
    <property type="match status" value="1"/>
</dbReference>
<keyword evidence="7" id="KW-1133">Transmembrane helix</keyword>
<gene>
    <name evidence="10" type="ORF">KC19_4G089100</name>
</gene>
<sequence>MRGLQLLVIVLHVVTAVALPDYPCGANLTARGEDHKFDPCVNTSAFILLHPCQGFIESNTTLPSVECCASVHDAWLQFPACFCRVTFFEHGFGGDSQPRFRARPLLCNLTADLCNLCPAYLYPQQSGIRLHTKNTAALVTIIIGVALTLVLCLSLVHWRKKIFSRNFQNDKYIEHYKSIRSIEGKPTIFPYSVLKAATNNFDPNNKLGEGGFGSVFKGVLPDGMEVAVKKLSAKSQQGNDEFLNEVTLITGVQHRNLVQLRGCCLKGQERLLVYEYLENRSLYQALFNAPVIYVLDWSTRMKILEGTARGLAYLHEGCHTRIIHRDIKASNILLDKDLNPKIADFGLARIFSENDTHVSTRVAGTAGYLAPEYAMRGQLTEKADVFSYGIVALELVSGRPNLDFHVQSYATYILDWAWQLYEEDKLIHLLDPNTTWCNDSIEEAIRVIEMALLCTHSRATLRPTMTSVVSILTGGSEVLIPKVARFDVRDYADLGFQFSDLGISPRDESGLPSSISLSSQYTDSSNVSTLEPR</sequence>
<dbReference type="FunFam" id="1.10.510.10:FF:000336">
    <property type="entry name" value="Cysteine-rich receptor-like protein kinase 2"/>
    <property type="match status" value="1"/>
</dbReference>
<feature type="binding site" evidence="5">
    <location>
        <position position="230"/>
    </location>
    <ligand>
        <name>ATP</name>
        <dbReference type="ChEBI" id="CHEBI:30616"/>
    </ligand>
</feature>
<keyword evidence="7" id="KW-0812">Transmembrane</keyword>
<feature type="chain" id="PRO_5036274520" description="Protein kinase domain-containing protein" evidence="8">
    <location>
        <begin position="19"/>
        <end position="533"/>
    </location>
</feature>
<dbReference type="PROSITE" id="PS00107">
    <property type="entry name" value="PROTEIN_KINASE_ATP"/>
    <property type="match status" value="1"/>
</dbReference>
<dbReference type="CDD" id="cd14066">
    <property type="entry name" value="STKc_IRAK"/>
    <property type="match status" value="1"/>
</dbReference>
<keyword evidence="8" id="KW-0732">Signal</keyword>
<name>A0A8T0I8J6_CERPU</name>
<keyword evidence="3" id="KW-0418">Kinase</keyword>
<reference evidence="10" key="1">
    <citation type="submission" date="2020-06" db="EMBL/GenBank/DDBJ databases">
        <title>WGS assembly of Ceratodon purpureus strain R40.</title>
        <authorList>
            <person name="Carey S.B."/>
            <person name="Jenkins J."/>
            <person name="Shu S."/>
            <person name="Lovell J.T."/>
            <person name="Sreedasyam A."/>
            <person name="Maumus F."/>
            <person name="Tiley G.P."/>
            <person name="Fernandez-Pozo N."/>
            <person name="Barry K."/>
            <person name="Chen C."/>
            <person name="Wang M."/>
            <person name="Lipzen A."/>
            <person name="Daum C."/>
            <person name="Saski C.A."/>
            <person name="Payton A.C."/>
            <person name="Mcbreen J.C."/>
            <person name="Conrad R.E."/>
            <person name="Kollar L.M."/>
            <person name="Olsson S."/>
            <person name="Huttunen S."/>
            <person name="Landis J.B."/>
            <person name="Wickett N.J."/>
            <person name="Johnson M.G."/>
            <person name="Rensing S.A."/>
            <person name="Grimwood J."/>
            <person name="Schmutz J."/>
            <person name="Mcdaniel S.F."/>
        </authorList>
    </citation>
    <scope>NUCLEOTIDE SEQUENCE</scope>
    <source>
        <strain evidence="10">R40</strain>
    </source>
</reference>
<evidence type="ECO:0000256" key="3">
    <source>
        <dbReference type="ARBA" id="ARBA00022777"/>
    </source>
</evidence>
<feature type="domain" description="Protein kinase" evidence="9">
    <location>
        <begin position="201"/>
        <end position="479"/>
    </location>
</feature>
<dbReference type="InterPro" id="IPR017441">
    <property type="entry name" value="Protein_kinase_ATP_BS"/>
</dbReference>
<dbReference type="InterPro" id="IPR011009">
    <property type="entry name" value="Kinase-like_dom_sf"/>
</dbReference>
<evidence type="ECO:0000313" key="10">
    <source>
        <dbReference type="EMBL" id="KAG0579299.1"/>
    </source>
</evidence>
<evidence type="ECO:0000313" key="11">
    <source>
        <dbReference type="Proteomes" id="UP000822688"/>
    </source>
</evidence>
<evidence type="ECO:0000256" key="7">
    <source>
        <dbReference type="SAM" id="Phobius"/>
    </source>
</evidence>
<evidence type="ECO:0000256" key="5">
    <source>
        <dbReference type="PROSITE-ProRule" id="PRU10141"/>
    </source>
</evidence>
<dbReference type="GO" id="GO:0005524">
    <property type="term" value="F:ATP binding"/>
    <property type="evidence" value="ECO:0007669"/>
    <property type="project" value="UniProtKB-UniRule"/>
</dbReference>
<dbReference type="SUPFAM" id="SSF56112">
    <property type="entry name" value="Protein kinase-like (PK-like)"/>
    <property type="match status" value="1"/>
</dbReference>
<dbReference type="InterPro" id="IPR052059">
    <property type="entry name" value="CR_Ser/Thr_kinase"/>
</dbReference>
<proteinExistence type="predicted"/>
<dbReference type="Gene3D" id="3.30.200.20">
    <property type="entry name" value="Phosphorylase Kinase, domain 1"/>
    <property type="match status" value="1"/>
</dbReference>
<dbReference type="PROSITE" id="PS00108">
    <property type="entry name" value="PROTEIN_KINASE_ST"/>
    <property type="match status" value="1"/>
</dbReference>
<dbReference type="Pfam" id="PF00069">
    <property type="entry name" value="Pkinase"/>
    <property type="match status" value="1"/>
</dbReference>
<accession>A0A8T0I8J6</accession>
<dbReference type="SMART" id="SM00220">
    <property type="entry name" value="S_TKc"/>
    <property type="match status" value="1"/>
</dbReference>
<dbReference type="Gene3D" id="1.10.510.10">
    <property type="entry name" value="Transferase(Phosphotransferase) domain 1"/>
    <property type="match status" value="1"/>
</dbReference>
<dbReference type="AlphaFoldDB" id="A0A8T0I8J6"/>
<dbReference type="InterPro" id="IPR000719">
    <property type="entry name" value="Prot_kinase_dom"/>
</dbReference>
<dbReference type="EMBL" id="CM026424">
    <property type="protein sequence ID" value="KAG0579299.1"/>
    <property type="molecule type" value="Genomic_DNA"/>
</dbReference>
<protein>
    <recommendedName>
        <fullName evidence="9">Protein kinase domain-containing protein</fullName>
    </recommendedName>
</protein>
<keyword evidence="1" id="KW-0808">Transferase</keyword>
<dbReference type="InterPro" id="IPR008271">
    <property type="entry name" value="Ser/Thr_kinase_AS"/>
</dbReference>
<feature type="transmembrane region" description="Helical" evidence="7">
    <location>
        <begin position="136"/>
        <end position="158"/>
    </location>
</feature>
<dbReference type="PROSITE" id="PS50011">
    <property type="entry name" value="PROTEIN_KINASE_DOM"/>
    <property type="match status" value="1"/>
</dbReference>
<feature type="compositionally biased region" description="Low complexity" evidence="6">
    <location>
        <begin position="510"/>
        <end position="519"/>
    </location>
</feature>
<comment type="caution">
    <text evidence="10">The sequence shown here is derived from an EMBL/GenBank/DDBJ whole genome shotgun (WGS) entry which is preliminary data.</text>
</comment>